<dbReference type="HOGENOM" id="CLU_965951_0_0_7"/>
<evidence type="ECO:0000259" key="1">
    <source>
        <dbReference type="Pfam" id="PF08401"/>
    </source>
</evidence>
<reference evidence="2 3" key="1">
    <citation type="journal article" date="2009" name="Environ. Microbiol.">
        <title>Genome sequence of Desulfobacterium autotrophicum HRM2, a marine sulfate reducer oxidizing organic carbon completely to carbon dioxide.</title>
        <authorList>
            <person name="Strittmatter A.W."/>
            <person name="Liesegang H."/>
            <person name="Rabus R."/>
            <person name="Decker I."/>
            <person name="Amann J."/>
            <person name="Andres S."/>
            <person name="Henne A."/>
            <person name="Fricke W.F."/>
            <person name="Martinez-Arias R."/>
            <person name="Bartels D."/>
            <person name="Goesmann A."/>
            <person name="Krause L."/>
            <person name="Puehler A."/>
            <person name="Klenk H.P."/>
            <person name="Richter M."/>
            <person name="Schuler M."/>
            <person name="Gloeckner F.O."/>
            <person name="Meyerdierks A."/>
            <person name="Gottschalk G."/>
            <person name="Amann R."/>
        </authorList>
    </citation>
    <scope>NUCLEOTIDE SEQUENCE [LARGE SCALE GENOMIC DNA]</scope>
    <source>
        <strain evidence="3">ATCC 43914 / DSM 3382 / HRM2</strain>
    </source>
</reference>
<dbReference type="RefSeq" id="WP_015903821.1">
    <property type="nucleotide sequence ID" value="NC_012108.1"/>
</dbReference>
<dbReference type="KEGG" id="dat:HRM2_19390"/>
<feature type="domain" description="N-terminal" evidence="1">
    <location>
        <begin position="59"/>
        <end position="97"/>
    </location>
</feature>
<organism evidence="2 3">
    <name type="scientific">Desulforapulum autotrophicum (strain ATCC 43914 / DSM 3382 / VKM B-1955 / HRM2)</name>
    <name type="common">Desulfobacterium autotrophicum</name>
    <dbReference type="NCBI Taxonomy" id="177437"/>
    <lineage>
        <taxon>Bacteria</taxon>
        <taxon>Pseudomonadati</taxon>
        <taxon>Thermodesulfobacteriota</taxon>
        <taxon>Desulfobacteria</taxon>
        <taxon>Desulfobacterales</taxon>
        <taxon>Desulfobacteraceae</taxon>
        <taxon>Desulforapulum</taxon>
    </lineage>
</organism>
<dbReference type="Proteomes" id="UP000000442">
    <property type="component" value="Chromosome"/>
</dbReference>
<dbReference type="STRING" id="177437.HRM2_19390"/>
<protein>
    <recommendedName>
        <fullName evidence="1">N-terminal domain-containing protein</fullName>
    </recommendedName>
</protein>
<dbReference type="AlphaFoldDB" id="C0QC28"/>
<accession>C0QC28</accession>
<dbReference type="Pfam" id="PF08401">
    <property type="entry name" value="ArdcN"/>
    <property type="match status" value="1"/>
</dbReference>
<dbReference type="InterPro" id="IPR013610">
    <property type="entry name" value="ArdC_N"/>
</dbReference>
<evidence type="ECO:0000313" key="3">
    <source>
        <dbReference type="Proteomes" id="UP000000442"/>
    </source>
</evidence>
<sequence>MNEKIKNVLDSILNAFETGNIPEAISVATFPPISGIPSENWSFNNRVIQFLAGTIDSRGFNQWKEVNRFVKKGSKAVYIVIPCFKKVHDEEKEEDKQVLTSFKPMPVFRVEDTKGDALDYQNIELPELPLLDRAKELGVSVKAVPGNYRYYGYYAPDRKEIGLATPAEKTLFHEVSHAADHIIKGKMKPGQDPFQEITAELSAQALARIVGRNIEDTTGNSYRYIKGYAEKIKMSPHKACLKVLSDTEKVLNLILHGKAEGITSEQQEAA</sequence>
<gene>
    <name evidence="2" type="ordered locus">HRM2_19390</name>
</gene>
<name>C0QC28_DESAH</name>
<dbReference type="EMBL" id="CP001087">
    <property type="protein sequence ID" value="ACN15040.1"/>
    <property type="molecule type" value="Genomic_DNA"/>
</dbReference>
<dbReference type="OrthoDB" id="9803716at2"/>
<dbReference type="GO" id="GO:0003697">
    <property type="term" value="F:single-stranded DNA binding"/>
    <property type="evidence" value="ECO:0007669"/>
    <property type="project" value="InterPro"/>
</dbReference>
<dbReference type="eggNOG" id="COG4227">
    <property type="taxonomic scope" value="Bacteria"/>
</dbReference>
<evidence type="ECO:0000313" key="2">
    <source>
        <dbReference type="EMBL" id="ACN15040.1"/>
    </source>
</evidence>
<proteinExistence type="predicted"/>
<keyword evidence="3" id="KW-1185">Reference proteome</keyword>